<gene>
    <name evidence="1" type="ORF">HPB47_003436</name>
</gene>
<name>A0AC60PIF6_IXOPE</name>
<organism evidence="1 2">
    <name type="scientific">Ixodes persulcatus</name>
    <name type="common">Taiga tick</name>
    <dbReference type="NCBI Taxonomy" id="34615"/>
    <lineage>
        <taxon>Eukaryota</taxon>
        <taxon>Metazoa</taxon>
        <taxon>Ecdysozoa</taxon>
        <taxon>Arthropoda</taxon>
        <taxon>Chelicerata</taxon>
        <taxon>Arachnida</taxon>
        <taxon>Acari</taxon>
        <taxon>Parasitiformes</taxon>
        <taxon>Ixodida</taxon>
        <taxon>Ixodoidea</taxon>
        <taxon>Ixodidae</taxon>
        <taxon>Ixodinae</taxon>
        <taxon>Ixodes</taxon>
    </lineage>
</organism>
<protein>
    <submittedName>
        <fullName evidence="1">Uncharacterized protein</fullName>
    </submittedName>
</protein>
<comment type="caution">
    <text evidence="1">The sequence shown here is derived from an EMBL/GenBank/DDBJ whole genome shotgun (WGS) entry which is preliminary data.</text>
</comment>
<evidence type="ECO:0000313" key="2">
    <source>
        <dbReference type="Proteomes" id="UP000805193"/>
    </source>
</evidence>
<dbReference type="EMBL" id="JABSTQ010010497">
    <property type="protein sequence ID" value="KAG0420539.1"/>
    <property type="molecule type" value="Genomic_DNA"/>
</dbReference>
<proteinExistence type="predicted"/>
<evidence type="ECO:0000313" key="1">
    <source>
        <dbReference type="EMBL" id="KAG0420539.1"/>
    </source>
</evidence>
<dbReference type="Proteomes" id="UP000805193">
    <property type="component" value="Unassembled WGS sequence"/>
</dbReference>
<reference evidence="1 2" key="1">
    <citation type="journal article" date="2020" name="Cell">
        <title>Large-Scale Comparative Analyses of Tick Genomes Elucidate Their Genetic Diversity and Vector Capacities.</title>
        <authorList>
            <consortium name="Tick Genome and Microbiome Consortium (TIGMIC)"/>
            <person name="Jia N."/>
            <person name="Wang J."/>
            <person name="Shi W."/>
            <person name="Du L."/>
            <person name="Sun Y."/>
            <person name="Zhan W."/>
            <person name="Jiang J.F."/>
            <person name="Wang Q."/>
            <person name="Zhang B."/>
            <person name="Ji P."/>
            <person name="Bell-Sakyi L."/>
            <person name="Cui X.M."/>
            <person name="Yuan T.T."/>
            <person name="Jiang B.G."/>
            <person name="Yang W.F."/>
            <person name="Lam T.T."/>
            <person name="Chang Q.C."/>
            <person name="Ding S.J."/>
            <person name="Wang X.J."/>
            <person name="Zhu J.G."/>
            <person name="Ruan X.D."/>
            <person name="Zhao L."/>
            <person name="Wei J.T."/>
            <person name="Ye R.Z."/>
            <person name="Que T.C."/>
            <person name="Du C.H."/>
            <person name="Zhou Y.H."/>
            <person name="Cheng J.X."/>
            <person name="Dai P.F."/>
            <person name="Guo W.B."/>
            <person name="Han X.H."/>
            <person name="Huang E.J."/>
            <person name="Li L.F."/>
            <person name="Wei W."/>
            <person name="Gao Y.C."/>
            <person name="Liu J.Z."/>
            <person name="Shao H.Z."/>
            <person name="Wang X."/>
            <person name="Wang C.C."/>
            <person name="Yang T.C."/>
            <person name="Huo Q.B."/>
            <person name="Li W."/>
            <person name="Chen H.Y."/>
            <person name="Chen S.E."/>
            <person name="Zhou L.G."/>
            <person name="Ni X.B."/>
            <person name="Tian J.H."/>
            <person name="Sheng Y."/>
            <person name="Liu T."/>
            <person name="Pan Y.S."/>
            <person name="Xia L.Y."/>
            <person name="Li J."/>
            <person name="Zhao F."/>
            <person name="Cao W.C."/>
        </authorList>
    </citation>
    <scope>NUCLEOTIDE SEQUENCE [LARGE SCALE GENOMIC DNA]</scope>
    <source>
        <strain evidence="1">Iper-2018</strain>
    </source>
</reference>
<feature type="non-terminal residue" evidence="1">
    <location>
        <position position="66"/>
    </location>
</feature>
<keyword evidence="2" id="KW-1185">Reference proteome</keyword>
<feature type="non-terminal residue" evidence="1">
    <location>
        <position position="1"/>
    </location>
</feature>
<accession>A0AC60PIF6</accession>
<sequence length="66" mass="7367">GGHSRCCVLQDCCEAKLGGADHLHIQAVAHCWDRAVVRAPWVRQGAEPGQNLMWKPESRRTMEQEG</sequence>